<dbReference type="PROSITE" id="PS50109">
    <property type="entry name" value="HIS_KIN"/>
    <property type="match status" value="1"/>
</dbReference>
<comment type="catalytic activity">
    <reaction evidence="1">
        <text>ATP + protein L-histidine = ADP + protein N-phospho-L-histidine.</text>
        <dbReference type="EC" id="2.7.13.3"/>
    </reaction>
</comment>
<protein>
    <recommendedName>
        <fullName evidence="2">histidine kinase</fullName>
        <ecNumber evidence="2">2.7.13.3</ecNumber>
    </recommendedName>
</protein>
<evidence type="ECO:0000256" key="2">
    <source>
        <dbReference type="ARBA" id="ARBA00012438"/>
    </source>
</evidence>
<evidence type="ECO:0000259" key="9">
    <source>
        <dbReference type="PROSITE" id="PS50112"/>
    </source>
</evidence>
<dbReference type="PANTHER" id="PTHR43711:SF1">
    <property type="entry name" value="HISTIDINE KINASE 1"/>
    <property type="match status" value="1"/>
</dbReference>
<dbReference type="InterPro" id="IPR005467">
    <property type="entry name" value="His_kinase_dom"/>
</dbReference>
<dbReference type="CDD" id="cd00075">
    <property type="entry name" value="HATPase"/>
    <property type="match status" value="1"/>
</dbReference>
<dbReference type="InterPro" id="IPR000014">
    <property type="entry name" value="PAS"/>
</dbReference>
<comment type="caution">
    <text evidence="10">The sequence shown here is derived from an EMBL/GenBank/DDBJ whole genome shotgun (WGS) entry which is preliminary data.</text>
</comment>
<feature type="domain" description="Histidine kinase" evidence="8">
    <location>
        <begin position="623"/>
        <end position="840"/>
    </location>
</feature>
<dbReference type="InterPro" id="IPR050736">
    <property type="entry name" value="Sensor_HK_Regulatory"/>
</dbReference>
<dbReference type="SUPFAM" id="SSF47384">
    <property type="entry name" value="Homodimeric domain of signal transducing histidine kinase"/>
    <property type="match status" value="1"/>
</dbReference>
<dbReference type="InterPro" id="IPR004358">
    <property type="entry name" value="Sig_transdc_His_kin-like_C"/>
</dbReference>
<dbReference type="SUPFAM" id="SSF55874">
    <property type="entry name" value="ATPase domain of HSP90 chaperone/DNA topoisomerase II/histidine kinase"/>
    <property type="match status" value="1"/>
</dbReference>
<evidence type="ECO:0000256" key="1">
    <source>
        <dbReference type="ARBA" id="ARBA00000085"/>
    </source>
</evidence>
<dbReference type="SMART" id="SM00091">
    <property type="entry name" value="PAS"/>
    <property type="match status" value="2"/>
</dbReference>
<dbReference type="PROSITE" id="PS50112">
    <property type="entry name" value="PAS"/>
    <property type="match status" value="1"/>
</dbReference>
<dbReference type="EMBL" id="LXYT01000001">
    <property type="protein sequence ID" value="OLY44484.1"/>
    <property type="molecule type" value="Genomic_DNA"/>
</dbReference>
<dbReference type="Gene3D" id="1.10.287.130">
    <property type="match status" value="1"/>
</dbReference>
<name>A0A1R0FC26_9HYPH</name>
<keyword evidence="7" id="KW-0472">Membrane</keyword>
<feature type="transmembrane region" description="Helical" evidence="7">
    <location>
        <begin position="43"/>
        <end position="67"/>
    </location>
</feature>
<keyword evidence="4" id="KW-0808">Transferase</keyword>
<sequence length="853" mass="94569">MPGLCFFEDTSPEKHRHVCLKLIRLDIIEKSTLQAKGGYKSKLLSGISSGLVALFCFPVTSITSHAAGLHALSDFDSSSLQIVVFGGVIVAAFIVCLGIFNRFSSKKLIEENNNQIDYLQKIDNYELLLTHSGQCAVIWKTPVALPEIIGHMVALDKAGINSQDILRFGQWLDENELRVLDDALTHLRQDAQTFTLYLKTKQKTLVEATGLIAGTAAVLRFQDLSDRQEQLAQIKKEAAFTKTMLAMRNVLLEALDEPVWLINKDNRIIYSNRAFRKASGYDPEKAQDVSLFNETTRQKLLESKPLFKGPAYAIVEGDRRLLEVTQVTSEDGVATFAHDISAMEEMSEEMKRMARGHSETLDQISTAVAIFGPDQKLKFANQAFATLWPLDTVFLESEPSHTLLLDRLREEGIIAEKPDWRGWKEELFSAYRSGEPSQQIWNLPDGRTLRVLASPHPQGGVTWLFENLTEKIDLERRYNSLIEMQGETLDHLSEGVALFGPDGRVRLTNPALAKLWSLPTELTVEGTHISKLQAECAQKTTSNAWDTFGAFITGFSENRDAISGRMDLTNGVILDYALVPLPNAQTMMTFVNVTDTVNITRALQEKNDALRSADALRSEFVRHVSYELRTPLTNIIGFSDILQSGLFGTLNSRQQEYLKHIASESGALLDIVNDILDLAKLDAGIMELDIKDVDIAASMAFATERTKERLGTRPVKIEEKIENGLTTIPADQARLRQIFVNVLSNAANFAPDNSVITFSAKKDGNDIVFSVHDDGAGIPEEILDTVFKRFSSHAHHGSRAGAGLGLSIVKSFVELHGGSVTIETGNAKGTTVFCRFPAERPSPVTLLQSEETE</sequence>
<evidence type="ECO:0000256" key="7">
    <source>
        <dbReference type="SAM" id="Phobius"/>
    </source>
</evidence>
<dbReference type="CDD" id="cd00130">
    <property type="entry name" value="PAS"/>
    <property type="match status" value="1"/>
</dbReference>
<dbReference type="InterPro" id="IPR036890">
    <property type="entry name" value="HATPase_C_sf"/>
</dbReference>
<dbReference type="InterPro" id="IPR003594">
    <property type="entry name" value="HATPase_dom"/>
</dbReference>
<dbReference type="Pfam" id="PF02518">
    <property type="entry name" value="HATPase_c"/>
    <property type="match status" value="1"/>
</dbReference>
<dbReference type="PRINTS" id="PR00344">
    <property type="entry name" value="BCTRLSENSOR"/>
</dbReference>
<dbReference type="GO" id="GO:0006355">
    <property type="term" value="P:regulation of DNA-templated transcription"/>
    <property type="evidence" value="ECO:0007669"/>
    <property type="project" value="InterPro"/>
</dbReference>
<evidence type="ECO:0000313" key="11">
    <source>
        <dbReference type="Proteomes" id="UP000187344"/>
    </source>
</evidence>
<keyword evidence="11" id="KW-1185">Reference proteome</keyword>
<keyword evidence="3" id="KW-0597">Phosphoprotein</keyword>
<evidence type="ECO:0000259" key="8">
    <source>
        <dbReference type="PROSITE" id="PS50109"/>
    </source>
</evidence>
<dbReference type="Pfam" id="PF00512">
    <property type="entry name" value="HisKA"/>
    <property type="match status" value="1"/>
</dbReference>
<accession>A0A1R0FC26</accession>
<dbReference type="PANTHER" id="PTHR43711">
    <property type="entry name" value="TWO-COMPONENT HISTIDINE KINASE"/>
    <property type="match status" value="1"/>
</dbReference>
<evidence type="ECO:0000256" key="4">
    <source>
        <dbReference type="ARBA" id="ARBA00022679"/>
    </source>
</evidence>
<dbReference type="Proteomes" id="UP000187344">
    <property type="component" value="Unassembled WGS sequence"/>
</dbReference>
<dbReference type="OrthoDB" id="9797304at2"/>
<evidence type="ECO:0000313" key="10">
    <source>
        <dbReference type="EMBL" id="OLY44484.1"/>
    </source>
</evidence>
<dbReference type="Gene3D" id="3.30.565.10">
    <property type="entry name" value="Histidine kinase-like ATPase, C-terminal domain"/>
    <property type="match status" value="1"/>
</dbReference>
<dbReference type="SMART" id="SM00387">
    <property type="entry name" value="HATPase_c"/>
    <property type="match status" value="1"/>
</dbReference>
<gene>
    <name evidence="10" type="ORF">PEB0149_019540</name>
</gene>
<keyword evidence="5" id="KW-0418">Kinase</keyword>
<feature type="domain" description="PAS" evidence="9">
    <location>
        <begin position="251"/>
        <end position="285"/>
    </location>
</feature>
<dbReference type="CDD" id="cd00082">
    <property type="entry name" value="HisKA"/>
    <property type="match status" value="1"/>
</dbReference>
<proteinExistence type="predicted"/>
<dbReference type="SMART" id="SM00388">
    <property type="entry name" value="HisKA"/>
    <property type="match status" value="1"/>
</dbReference>
<keyword evidence="6" id="KW-0902">Two-component regulatory system</keyword>
<dbReference type="InterPro" id="IPR036097">
    <property type="entry name" value="HisK_dim/P_sf"/>
</dbReference>
<dbReference type="Pfam" id="PF12860">
    <property type="entry name" value="PAS_7"/>
    <property type="match status" value="1"/>
</dbReference>
<keyword evidence="7" id="KW-1133">Transmembrane helix</keyword>
<dbReference type="GO" id="GO:0000155">
    <property type="term" value="F:phosphorelay sensor kinase activity"/>
    <property type="evidence" value="ECO:0007669"/>
    <property type="project" value="InterPro"/>
</dbReference>
<dbReference type="AlphaFoldDB" id="A0A1R0FC26"/>
<dbReference type="SUPFAM" id="SSF55785">
    <property type="entry name" value="PYP-like sensor domain (PAS domain)"/>
    <property type="match status" value="2"/>
</dbReference>
<keyword evidence="7" id="KW-0812">Transmembrane</keyword>
<dbReference type="Pfam" id="PF00989">
    <property type="entry name" value="PAS"/>
    <property type="match status" value="1"/>
</dbReference>
<evidence type="ECO:0000256" key="6">
    <source>
        <dbReference type="ARBA" id="ARBA00023012"/>
    </source>
</evidence>
<feature type="transmembrane region" description="Helical" evidence="7">
    <location>
        <begin position="79"/>
        <end position="100"/>
    </location>
</feature>
<dbReference type="InterPro" id="IPR003661">
    <property type="entry name" value="HisK_dim/P_dom"/>
</dbReference>
<reference evidence="10 11" key="1">
    <citation type="submission" date="2016-12" db="EMBL/GenBank/DDBJ databases">
        <title>Comparative genomics of Bartonella apis.</title>
        <authorList>
            <person name="Engel P."/>
        </authorList>
    </citation>
    <scope>NUCLEOTIDE SEQUENCE [LARGE SCALE GENOMIC DNA]</scope>
    <source>
        <strain evidence="10 11">PEB0149</strain>
    </source>
</reference>
<dbReference type="Gene3D" id="3.30.450.20">
    <property type="entry name" value="PAS domain"/>
    <property type="match status" value="1"/>
</dbReference>
<evidence type="ECO:0000256" key="3">
    <source>
        <dbReference type="ARBA" id="ARBA00022553"/>
    </source>
</evidence>
<organism evidence="10 11">
    <name type="scientific">Bartonella apis</name>
    <dbReference type="NCBI Taxonomy" id="1686310"/>
    <lineage>
        <taxon>Bacteria</taxon>
        <taxon>Pseudomonadati</taxon>
        <taxon>Pseudomonadota</taxon>
        <taxon>Alphaproteobacteria</taxon>
        <taxon>Hyphomicrobiales</taxon>
        <taxon>Bartonellaceae</taxon>
        <taxon>Bartonella</taxon>
    </lineage>
</organism>
<evidence type="ECO:0000256" key="5">
    <source>
        <dbReference type="ARBA" id="ARBA00022777"/>
    </source>
</evidence>
<dbReference type="InterPro" id="IPR013767">
    <property type="entry name" value="PAS_fold"/>
</dbReference>
<dbReference type="EC" id="2.7.13.3" evidence="2"/>
<dbReference type="InterPro" id="IPR035965">
    <property type="entry name" value="PAS-like_dom_sf"/>
</dbReference>